<keyword evidence="2" id="KW-0645">Protease</keyword>
<evidence type="ECO:0000259" key="9">
    <source>
        <dbReference type="Pfam" id="PF19353"/>
    </source>
</evidence>
<dbReference type="Proteomes" id="UP000199302">
    <property type="component" value="Unassembled WGS sequence"/>
</dbReference>
<dbReference type="CDD" id="cd12797">
    <property type="entry name" value="M23_peptidase"/>
    <property type="match status" value="1"/>
</dbReference>
<dbReference type="PANTHER" id="PTHR21666:SF288">
    <property type="entry name" value="CELL DIVISION PROTEIN YTFB"/>
    <property type="match status" value="1"/>
</dbReference>
<evidence type="ECO:0000256" key="6">
    <source>
        <dbReference type="ARBA" id="ARBA00023049"/>
    </source>
</evidence>
<dbReference type="PANTHER" id="PTHR21666">
    <property type="entry name" value="PEPTIDASE-RELATED"/>
    <property type="match status" value="1"/>
</dbReference>
<dbReference type="GO" id="GO:0006508">
    <property type="term" value="P:proteolysis"/>
    <property type="evidence" value="ECO:0007669"/>
    <property type="project" value="UniProtKB-KW"/>
</dbReference>
<sequence length="445" mass="48868">MTSRFRQRLDSALERYLPERRIFLRSDSETRFIRLKPSSQLLAASGCAVVVGWAVVATAILAMDSIGSGNFRDQAERDLAIYQERLSALAEERNTRAREALDAQERFASALEQVSVMQGELLSSEERNRELAKGIDVIQSTLRTAMKERDAAREDALQLQASLTGESGAEAVAALPAETAATLELVSEALADTARERDDIHTAAADALGHAQDLSHKLRLMEDKNDLIFRQLEEAMAVSVEPLDKMFRSAGVDPDTVLDQVRRGYSGQGGPLTPITFSTMGEAPGADEARANKILDKLDRLNLYRIAAEKLPFATPVASSYRFTSPFGYRRDPKTGARRMHSGVDFAAGHGTPLHATADGTVVFAGWQSGYGRLVKIRHQFGIETRYAHMSKIRVKVGDKVSRGDRIGDMGASGRVTGVHLHYEVHVNGRPVNPMSYIKAARDVF</sequence>
<dbReference type="OrthoDB" id="9805070at2"/>
<evidence type="ECO:0000256" key="5">
    <source>
        <dbReference type="ARBA" id="ARBA00022833"/>
    </source>
</evidence>
<protein>
    <submittedName>
        <fullName evidence="10">Murein DD-endopeptidase MepM and murein hydrolase activator NlpD, contain LysM domain</fullName>
    </submittedName>
</protein>
<keyword evidence="7" id="KW-0472">Membrane</keyword>
<evidence type="ECO:0000259" key="8">
    <source>
        <dbReference type="Pfam" id="PF01551"/>
    </source>
</evidence>
<keyword evidence="11" id="KW-1185">Reference proteome</keyword>
<keyword evidence="4 10" id="KW-0378">Hydrolase</keyword>
<feature type="transmembrane region" description="Helical" evidence="7">
    <location>
        <begin position="41"/>
        <end position="63"/>
    </location>
</feature>
<dbReference type="RefSeq" id="WP_092080288.1">
    <property type="nucleotide sequence ID" value="NZ_FOYI01000006.1"/>
</dbReference>
<evidence type="ECO:0000313" key="10">
    <source>
        <dbReference type="EMBL" id="SFR10625.1"/>
    </source>
</evidence>
<keyword evidence="5" id="KW-0862">Zinc</keyword>
<dbReference type="SUPFAM" id="SSF51261">
    <property type="entry name" value="Duplicated hybrid motif"/>
    <property type="match status" value="1"/>
</dbReference>
<keyword evidence="7" id="KW-0812">Transmembrane</keyword>
<keyword evidence="7" id="KW-1133">Transmembrane helix</keyword>
<evidence type="ECO:0000256" key="3">
    <source>
        <dbReference type="ARBA" id="ARBA00022723"/>
    </source>
</evidence>
<dbReference type="STRING" id="871652.SAMN04515673_10693"/>
<name>A0A1I6DYW2_9RHOB</name>
<evidence type="ECO:0000313" key="11">
    <source>
        <dbReference type="Proteomes" id="UP000199302"/>
    </source>
</evidence>
<gene>
    <name evidence="10" type="ORF">SAMN04515673_10693</name>
</gene>
<dbReference type="AlphaFoldDB" id="A0A1I6DYW2"/>
<evidence type="ECO:0000256" key="2">
    <source>
        <dbReference type="ARBA" id="ARBA00022670"/>
    </source>
</evidence>
<dbReference type="EMBL" id="FOYI01000006">
    <property type="protein sequence ID" value="SFR10625.1"/>
    <property type="molecule type" value="Genomic_DNA"/>
</dbReference>
<accession>A0A1I6DYW2</accession>
<keyword evidence="6" id="KW-0482">Metalloprotease</keyword>
<comment type="cofactor">
    <cofactor evidence="1">
        <name>Zn(2+)</name>
        <dbReference type="ChEBI" id="CHEBI:29105"/>
    </cofactor>
</comment>
<dbReference type="GO" id="GO:0046872">
    <property type="term" value="F:metal ion binding"/>
    <property type="evidence" value="ECO:0007669"/>
    <property type="project" value="UniProtKB-KW"/>
</dbReference>
<dbReference type="Pfam" id="PF01551">
    <property type="entry name" value="Peptidase_M23"/>
    <property type="match status" value="1"/>
</dbReference>
<evidence type="ECO:0000256" key="4">
    <source>
        <dbReference type="ARBA" id="ARBA00022801"/>
    </source>
</evidence>
<keyword evidence="3" id="KW-0479">Metal-binding</keyword>
<feature type="domain" description="M23ase beta-sheet core" evidence="8">
    <location>
        <begin position="339"/>
        <end position="434"/>
    </location>
</feature>
<dbReference type="Pfam" id="PF19353">
    <property type="entry name" value="DUF5930"/>
    <property type="match status" value="1"/>
</dbReference>
<evidence type="ECO:0000256" key="7">
    <source>
        <dbReference type="SAM" id="Phobius"/>
    </source>
</evidence>
<dbReference type="InterPro" id="IPR011055">
    <property type="entry name" value="Dup_hybrid_motif"/>
</dbReference>
<reference evidence="10 11" key="1">
    <citation type="submission" date="2016-10" db="EMBL/GenBank/DDBJ databases">
        <authorList>
            <person name="de Groot N.N."/>
        </authorList>
    </citation>
    <scope>NUCLEOTIDE SEQUENCE [LARGE SCALE GENOMIC DNA]</scope>
    <source>
        <strain evidence="11">KMM 9023,NRIC 0796,JCM 17311,KCTC 23692</strain>
    </source>
</reference>
<feature type="domain" description="DUF5930" evidence="9">
    <location>
        <begin position="1"/>
        <end position="322"/>
    </location>
</feature>
<dbReference type="Gene3D" id="2.70.70.10">
    <property type="entry name" value="Glucose Permease (Domain IIA)"/>
    <property type="match status" value="1"/>
</dbReference>
<dbReference type="InterPro" id="IPR016047">
    <property type="entry name" value="M23ase_b-sheet_dom"/>
</dbReference>
<organism evidence="10 11">
    <name type="scientific">Poseidonocella sedimentorum</name>
    <dbReference type="NCBI Taxonomy" id="871652"/>
    <lineage>
        <taxon>Bacteria</taxon>
        <taxon>Pseudomonadati</taxon>
        <taxon>Pseudomonadota</taxon>
        <taxon>Alphaproteobacteria</taxon>
        <taxon>Rhodobacterales</taxon>
        <taxon>Roseobacteraceae</taxon>
        <taxon>Poseidonocella</taxon>
    </lineage>
</organism>
<dbReference type="FunFam" id="2.70.70.10:FF:000006">
    <property type="entry name" value="M23 family peptidase"/>
    <property type="match status" value="1"/>
</dbReference>
<dbReference type="InterPro" id="IPR050570">
    <property type="entry name" value="Cell_wall_metabolism_enzyme"/>
</dbReference>
<evidence type="ECO:0000256" key="1">
    <source>
        <dbReference type="ARBA" id="ARBA00001947"/>
    </source>
</evidence>
<dbReference type="GO" id="GO:0004222">
    <property type="term" value="F:metalloendopeptidase activity"/>
    <property type="evidence" value="ECO:0007669"/>
    <property type="project" value="TreeGrafter"/>
</dbReference>
<proteinExistence type="predicted"/>
<dbReference type="InterPro" id="IPR045974">
    <property type="entry name" value="DUF5930"/>
</dbReference>